<dbReference type="EMBL" id="CP041217">
    <property type="protein sequence ID" value="QDH19498.1"/>
    <property type="molecule type" value="Genomic_DNA"/>
</dbReference>
<accession>A0A4Y6US78</accession>
<keyword evidence="2" id="KW-1185">Reference proteome</keyword>
<name>A0A4Y6US78_SACBS</name>
<dbReference type="Proteomes" id="UP000316968">
    <property type="component" value="Chromosome"/>
</dbReference>
<proteinExistence type="predicted"/>
<evidence type="ECO:0000313" key="2">
    <source>
        <dbReference type="Proteomes" id="UP000316968"/>
    </source>
</evidence>
<dbReference type="KEGG" id="saca:FFV09_00670"/>
<dbReference type="OrthoDB" id="2678365at2"/>
<dbReference type="AlphaFoldDB" id="A0A4Y6US78"/>
<protein>
    <submittedName>
        <fullName evidence="1">Uncharacterized protein</fullName>
    </submittedName>
</protein>
<sequence>MNREQAIERLKQHAFVYGENDPEGEAAAADGFLGMLRPFRGTLNEDHFHELMRILDVLADDLERESLDRSVVSAFWSLCQYARAWAIEPDGMLRSNGLISDEQLQRMAQWIDMLSYAVMVLLEGGGREDAFWTYNEYRNEQRRIADSHQA</sequence>
<gene>
    <name evidence="1" type="ORF">FFV09_00670</name>
</gene>
<reference evidence="1 2" key="1">
    <citation type="submission" date="2019-06" db="EMBL/GenBank/DDBJ databases">
        <title>Saccharibacillus brassicae sp. nov., an endophytic bacterium isolated from Chinese cabbage seeds (Brassica pekinensis).</title>
        <authorList>
            <person name="Jiang L."/>
            <person name="Lee J."/>
            <person name="Kim S.W."/>
        </authorList>
    </citation>
    <scope>NUCLEOTIDE SEQUENCE [LARGE SCALE GENOMIC DNA]</scope>
    <source>
        <strain evidence="2">KCTC 43072 / ATSA2</strain>
    </source>
</reference>
<organism evidence="1 2">
    <name type="scientific">Saccharibacillus brassicae</name>
    <dbReference type="NCBI Taxonomy" id="2583377"/>
    <lineage>
        <taxon>Bacteria</taxon>
        <taxon>Bacillati</taxon>
        <taxon>Bacillota</taxon>
        <taxon>Bacilli</taxon>
        <taxon>Bacillales</taxon>
        <taxon>Paenibacillaceae</taxon>
        <taxon>Saccharibacillus</taxon>
    </lineage>
</organism>
<evidence type="ECO:0000313" key="1">
    <source>
        <dbReference type="EMBL" id="QDH19498.1"/>
    </source>
</evidence>
<dbReference type="RefSeq" id="WP_141445887.1">
    <property type="nucleotide sequence ID" value="NZ_CP041217.1"/>
</dbReference>